<dbReference type="Proteomes" id="UP000594002">
    <property type="component" value="Segment"/>
</dbReference>
<evidence type="ECO:0000313" key="2">
    <source>
        <dbReference type="EMBL" id="QHB42575.1"/>
    </source>
</evidence>
<feature type="domain" description="HNH nuclease" evidence="1">
    <location>
        <begin position="5"/>
        <end position="51"/>
    </location>
</feature>
<keyword evidence="2" id="KW-0378">Hydrolase</keyword>
<organism evidence="2 3">
    <name type="scientific">Dickeya phage Ds25CZ</name>
    <dbReference type="NCBI Taxonomy" id="2686434"/>
    <lineage>
        <taxon>Viruses</taxon>
        <taxon>Duplodnaviria</taxon>
        <taxon>Heunggongvirae</taxon>
        <taxon>Uroviricota</taxon>
        <taxon>Caudoviricetes</taxon>
        <taxon>Pantevenvirales</taxon>
        <taxon>Ackermannviridae</taxon>
        <taxon>Aglimvirinae</taxon>
        <taxon>Limestonevirus</taxon>
        <taxon>Limestonevirus limestone</taxon>
    </lineage>
</organism>
<keyword evidence="2" id="KW-0540">Nuclease</keyword>
<sequence>MNYQRIYNSIISRARTRVLEGYTEQHHVLPRCLGGSDNASNLVRLTPEEHYLCHLILVKIYPKESKLVFSARMMCVSNKDVKRNNKFYGWLRRKFVEEMTRFKNTPEQKSLISKTWKQIYADTPELKELISERMKKDNPMKRDGVAQRVAETRRQKGNLGRGNTPLSEEERAAISERMKKNNPCAGIPPWRSPKATAQSIGVWRDADTYYQWWCANKKGYCSMATAFGFKDWLASHASMVKRFKSGWIPKEDPDWLSWLV</sequence>
<evidence type="ECO:0000259" key="1">
    <source>
        <dbReference type="SMART" id="SM00507"/>
    </source>
</evidence>
<dbReference type="GO" id="GO:0004519">
    <property type="term" value="F:endonuclease activity"/>
    <property type="evidence" value="ECO:0007669"/>
    <property type="project" value="UniProtKB-KW"/>
</dbReference>
<protein>
    <submittedName>
        <fullName evidence="2">Homing endonuclease</fullName>
    </submittedName>
</protein>
<dbReference type="CDD" id="cd00085">
    <property type="entry name" value="HNHc"/>
    <property type="match status" value="1"/>
</dbReference>
<evidence type="ECO:0000313" key="3">
    <source>
        <dbReference type="Proteomes" id="UP000594002"/>
    </source>
</evidence>
<name>A0A7L4YG61_9CAUD</name>
<dbReference type="InterPro" id="IPR003615">
    <property type="entry name" value="HNH_nuc"/>
</dbReference>
<accession>A0A7L4YG61</accession>
<dbReference type="EMBL" id="MN813053">
    <property type="protein sequence ID" value="QHB42575.1"/>
    <property type="molecule type" value="Genomic_DNA"/>
</dbReference>
<dbReference type="SMART" id="SM00507">
    <property type="entry name" value="HNHc"/>
    <property type="match status" value="1"/>
</dbReference>
<keyword evidence="2" id="KW-0255">Endonuclease</keyword>
<reference evidence="2 3" key="1">
    <citation type="submission" date="2019-12" db="EMBL/GenBank/DDBJ databases">
        <title>Diversity of bacteriophages infecting Dickeya solani isolated in Czechia.</title>
        <authorList>
            <person name="Petrzik K."/>
            <person name="Vacek J."/>
            <person name="Souckova S."/>
            <person name="Kmoch M."/>
            <person name="Kopacka V."/>
            <person name="Sevcik R."/>
            <person name="Koloniuk I."/>
        </authorList>
    </citation>
    <scope>NUCLEOTIDE SEQUENCE [LARGE SCALE GENOMIC DNA]</scope>
</reference>
<proteinExistence type="predicted"/>